<sequence length="227" mass="27122">MERNEKESLNVNNFGHYMLDFISDRVKISGQSNSDKWSLLFQKIEEWKKQYFISSESVEIFGVNGWYVDLEFSRFRHMDLTVFQKQDYVTILLLIDLLNSCAEDAMEYKCIEDTEFESYFHTGYDYQAKECAVLSNVEFCDELQRLYDRSFERFQYYEYESVSKNPKVIEKLKKQYPVLQSYLDFYGNNLKESSKIIRINSFGQDETVWYIAAIDPTVFLISVREII</sequence>
<dbReference type="EMBL" id="CACRTF010000032">
    <property type="protein sequence ID" value="VYT57394.1"/>
    <property type="molecule type" value="Genomic_DNA"/>
</dbReference>
<protein>
    <submittedName>
        <fullName evidence="1">Uncharacterized protein</fullName>
    </submittedName>
</protein>
<proteinExistence type="predicted"/>
<gene>
    <name evidence="1" type="ORF">CBLFYP116_00456</name>
</gene>
<dbReference type="RefSeq" id="WP_002578782.1">
    <property type="nucleotide sequence ID" value="NZ_BAABZS010000001.1"/>
</dbReference>
<reference evidence="1" key="1">
    <citation type="submission" date="2019-11" db="EMBL/GenBank/DDBJ databases">
        <authorList>
            <person name="Feng L."/>
        </authorList>
    </citation>
    <scope>NUCLEOTIDE SEQUENCE</scope>
    <source>
        <strain evidence="1">CbolteaeLFYP116</strain>
    </source>
</reference>
<evidence type="ECO:0000313" key="1">
    <source>
        <dbReference type="EMBL" id="VYT57394.1"/>
    </source>
</evidence>
<accession>A0A6N2XSJ3</accession>
<dbReference type="AlphaFoldDB" id="A0A6N2XSJ3"/>
<organism evidence="1">
    <name type="scientific">Enterocloster bolteae</name>
    <dbReference type="NCBI Taxonomy" id="208479"/>
    <lineage>
        <taxon>Bacteria</taxon>
        <taxon>Bacillati</taxon>
        <taxon>Bacillota</taxon>
        <taxon>Clostridia</taxon>
        <taxon>Lachnospirales</taxon>
        <taxon>Lachnospiraceae</taxon>
        <taxon>Enterocloster</taxon>
    </lineage>
</organism>
<name>A0A6N2XSJ3_9FIRM</name>